<feature type="domain" description="BPL/LPL catalytic" evidence="8">
    <location>
        <begin position="33"/>
        <end position="216"/>
    </location>
</feature>
<gene>
    <name evidence="9" type="ORF">SAMN03080614_10681</name>
</gene>
<dbReference type="Pfam" id="PF10437">
    <property type="entry name" value="Lip_prot_lig_C"/>
    <property type="match status" value="1"/>
</dbReference>
<dbReference type="PANTHER" id="PTHR12561:SF3">
    <property type="entry name" value="LIPOYLTRANSFERASE 1, MITOCHONDRIAL"/>
    <property type="match status" value="1"/>
</dbReference>
<dbReference type="Pfam" id="PF21948">
    <property type="entry name" value="LplA-B_cat"/>
    <property type="match status" value="1"/>
</dbReference>
<evidence type="ECO:0000256" key="5">
    <source>
        <dbReference type="ARBA" id="ARBA00022741"/>
    </source>
</evidence>
<keyword evidence="5" id="KW-0547">Nucleotide-binding</keyword>
<organism evidence="9 10">
    <name type="scientific">Anaerobranca gottschalkii DSM 13577</name>
    <dbReference type="NCBI Taxonomy" id="1120990"/>
    <lineage>
        <taxon>Bacteria</taxon>
        <taxon>Bacillati</taxon>
        <taxon>Bacillota</taxon>
        <taxon>Clostridia</taxon>
        <taxon>Eubacteriales</taxon>
        <taxon>Proteinivoracaceae</taxon>
        <taxon>Anaerobranca</taxon>
    </lineage>
</organism>
<dbReference type="Gene3D" id="3.30.390.50">
    <property type="entry name" value="CO dehydrogenase flavoprotein, C-terminal domain"/>
    <property type="match status" value="1"/>
</dbReference>
<keyword evidence="4 9" id="KW-0436">Ligase</keyword>
<dbReference type="EMBL" id="FOIF01000068">
    <property type="protein sequence ID" value="SET17312.1"/>
    <property type="molecule type" value="Genomic_DNA"/>
</dbReference>
<dbReference type="NCBIfam" id="TIGR00545">
    <property type="entry name" value="lipoyltrans"/>
    <property type="match status" value="1"/>
</dbReference>
<evidence type="ECO:0000256" key="7">
    <source>
        <dbReference type="ARBA" id="ARBA00048037"/>
    </source>
</evidence>
<evidence type="ECO:0000256" key="6">
    <source>
        <dbReference type="ARBA" id="ARBA00022840"/>
    </source>
</evidence>
<dbReference type="AlphaFoldDB" id="A0A1I0CCM6"/>
<dbReference type="InterPro" id="IPR019491">
    <property type="entry name" value="Lipoate_protein_ligase_C"/>
</dbReference>
<dbReference type="PROSITE" id="PS51733">
    <property type="entry name" value="BPL_LPL_CATALYTIC"/>
    <property type="match status" value="1"/>
</dbReference>
<evidence type="ECO:0000313" key="10">
    <source>
        <dbReference type="Proteomes" id="UP000243819"/>
    </source>
</evidence>
<dbReference type="OrthoDB" id="9788148at2"/>
<sequence length="333" mass="38223">MLNQSLTTKIYFSPSKDPWYNLALEEYLLDSVKKNEIYLYLWQNQNTVVIGRNQNPWKECRCEVLENSGGKLARRLSGGGAVYHDLGNLNFTFIMDKDLYDLSKQLKVIIDSVKIFGIDAEFSGRNDITVNGKKFSGNAYYFRGNAAYHHGTILVDTDFDKLTSYLQVSKEKIISKGIDSVQSRVVNLKNINPNITIEKMSDLLKKTFLGNYGGDGEEIEINNTEKIELLYNKYSSWEWRYGQTPSFDIVLSNKFDWGSIELGLQLKDGFIRSSKIYSDSLEVDFMETISSELIGLPLNLEKIAQKLNSFNDIDNNKDIIIKDLCYWLKHKSI</sequence>
<keyword evidence="10" id="KW-1185">Reference proteome</keyword>
<comment type="catalytic activity">
    <reaction evidence="7">
        <text>L-lysyl-[lipoyl-carrier protein] + (R)-lipoate + ATP = N(6)-[(R)-lipoyl]-L-lysyl-[lipoyl-carrier protein] + AMP + diphosphate + H(+)</text>
        <dbReference type="Rhea" id="RHEA:49288"/>
        <dbReference type="Rhea" id="RHEA-COMP:10500"/>
        <dbReference type="Rhea" id="RHEA-COMP:10502"/>
        <dbReference type="ChEBI" id="CHEBI:15378"/>
        <dbReference type="ChEBI" id="CHEBI:29969"/>
        <dbReference type="ChEBI" id="CHEBI:30616"/>
        <dbReference type="ChEBI" id="CHEBI:33019"/>
        <dbReference type="ChEBI" id="CHEBI:83088"/>
        <dbReference type="ChEBI" id="CHEBI:83099"/>
        <dbReference type="ChEBI" id="CHEBI:456215"/>
        <dbReference type="EC" id="6.3.1.20"/>
    </reaction>
</comment>
<evidence type="ECO:0000256" key="2">
    <source>
        <dbReference type="ARBA" id="ARBA00005124"/>
    </source>
</evidence>
<evidence type="ECO:0000256" key="3">
    <source>
        <dbReference type="ARBA" id="ARBA00012367"/>
    </source>
</evidence>
<dbReference type="GO" id="GO:0009249">
    <property type="term" value="P:protein lipoylation"/>
    <property type="evidence" value="ECO:0007669"/>
    <property type="project" value="InterPro"/>
</dbReference>
<dbReference type="SUPFAM" id="SSF55681">
    <property type="entry name" value="Class II aaRS and biotin synthetases"/>
    <property type="match status" value="1"/>
</dbReference>
<dbReference type="GO" id="GO:0017118">
    <property type="term" value="F:lipoyltransferase activity"/>
    <property type="evidence" value="ECO:0007669"/>
    <property type="project" value="TreeGrafter"/>
</dbReference>
<proteinExistence type="predicted"/>
<dbReference type="Proteomes" id="UP000243819">
    <property type="component" value="Unassembled WGS sequence"/>
</dbReference>
<dbReference type="GO" id="GO:0016979">
    <property type="term" value="F:lipoate-protein ligase activity"/>
    <property type="evidence" value="ECO:0007669"/>
    <property type="project" value="UniProtKB-EC"/>
</dbReference>
<comment type="pathway">
    <text evidence="1">Protein modification; protein lipoylation via exogenous pathway; protein N(6)-(lipoyl)lysine from lipoate: step 2/2.</text>
</comment>
<dbReference type="InterPro" id="IPR045864">
    <property type="entry name" value="aa-tRNA-synth_II/BPL/LPL"/>
</dbReference>
<dbReference type="CDD" id="cd16443">
    <property type="entry name" value="LplA"/>
    <property type="match status" value="1"/>
</dbReference>
<evidence type="ECO:0000256" key="4">
    <source>
        <dbReference type="ARBA" id="ARBA00022598"/>
    </source>
</evidence>
<name>A0A1I0CCM6_9FIRM</name>
<comment type="pathway">
    <text evidence="2">Protein modification; protein lipoylation via exogenous pathway; protein N(6)-(lipoyl)lysine from lipoate: step 1/2.</text>
</comment>
<dbReference type="UniPathway" id="UPA00537">
    <property type="reaction ID" value="UER00594"/>
</dbReference>
<dbReference type="RefSeq" id="WP_091351451.1">
    <property type="nucleotide sequence ID" value="NZ_FOIF01000068.1"/>
</dbReference>
<dbReference type="InterPro" id="IPR004562">
    <property type="entry name" value="LipoylTrfase_LipoateP_Ligase"/>
</dbReference>
<reference evidence="10" key="1">
    <citation type="submission" date="2016-10" db="EMBL/GenBank/DDBJ databases">
        <authorList>
            <person name="Varghese N."/>
            <person name="Submissions S."/>
        </authorList>
    </citation>
    <scope>NUCLEOTIDE SEQUENCE [LARGE SCALE GENOMIC DNA]</scope>
    <source>
        <strain evidence="10">DSM 13577</strain>
    </source>
</reference>
<dbReference type="SUPFAM" id="SSF82649">
    <property type="entry name" value="SufE/NifU"/>
    <property type="match status" value="1"/>
</dbReference>
<dbReference type="GO" id="GO:0005737">
    <property type="term" value="C:cytoplasm"/>
    <property type="evidence" value="ECO:0007669"/>
    <property type="project" value="TreeGrafter"/>
</dbReference>
<evidence type="ECO:0000256" key="1">
    <source>
        <dbReference type="ARBA" id="ARBA00005085"/>
    </source>
</evidence>
<dbReference type="EC" id="6.3.1.20" evidence="3"/>
<protein>
    <recommendedName>
        <fullName evidence="3">lipoate--protein ligase</fullName>
        <ecNumber evidence="3">6.3.1.20</ecNumber>
    </recommendedName>
</protein>
<dbReference type="GO" id="GO:0005524">
    <property type="term" value="F:ATP binding"/>
    <property type="evidence" value="ECO:0007669"/>
    <property type="project" value="UniProtKB-KW"/>
</dbReference>
<evidence type="ECO:0000259" key="8">
    <source>
        <dbReference type="PROSITE" id="PS51733"/>
    </source>
</evidence>
<dbReference type="InterPro" id="IPR004143">
    <property type="entry name" value="BPL_LPL_catalytic"/>
</dbReference>
<dbReference type="PANTHER" id="PTHR12561">
    <property type="entry name" value="LIPOATE-PROTEIN LIGASE"/>
    <property type="match status" value="1"/>
</dbReference>
<keyword evidence="6" id="KW-0067">ATP-binding</keyword>
<dbReference type="STRING" id="1120990.SAMN03080614_10681"/>
<dbReference type="Gene3D" id="3.30.930.10">
    <property type="entry name" value="Bira Bifunctional Protein, Domain 2"/>
    <property type="match status" value="1"/>
</dbReference>
<accession>A0A1I0CCM6</accession>
<evidence type="ECO:0000313" key="9">
    <source>
        <dbReference type="EMBL" id="SET17312.1"/>
    </source>
</evidence>